<sequence>MSWSMVSDEMCKAVTASSKVWTMPELVTLIAARARLYSGHYFGATIRPLLSILAPMERIGDSGFMFTRPLETSDWTRFLGYSKHVIYMYFSDDHMIAPKPSDIFPSLRDFADMRVSPCSNYLHNMTFHKRLREFRIRSWIAPLQLGTYTMVPDKLTIVELLALIPELHSIDTLSLPSLFVTSDVFDALSRSVSLQEFHLLCSEFDRNPPPPDNSLHYAFRLLADGFSKLCSLTIEHRSPRPHSLLLVTGMKPNMTRLSVQFSCAPDFTGLKKYHAILSGGFSSLTELFITVSQSAEKHEISDSGHAFGLLQPLLVLEHLEYFSFNYNAPVSLKDEHIEKMAQAWPLLQYFVFCSDVFYDVHQTELTLACLLSFAEHCPRIDFLMFAIDTTLDPPRQPTDDTVFPPNFSTLTVTNSPILDITSVATYIADLLPISVRLECAVHLDFEGRDIDRSERWESATLLVDALHQASARSLRRSLP</sequence>
<dbReference type="EMBL" id="KV419418">
    <property type="protein sequence ID" value="KZS90946.1"/>
    <property type="molecule type" value="Genomic_DNA"/>
</dbReference>
<gene>
    <name evidence="1" type="ORF">SISNIDRAFT_457294</name>
</gene>
<accession>A0A164RWD2</accession>
<evidence type="ECO:0000313" key="1">
    <source>
        <dbReference type="EMBL" id="KZS90946.1"/>
    </source>
</evidence>
<protein>
    <recommendedName>
        <fullName evidence="3">F-box domain-containing protein</fullName>
    </recommendedName>
</protein>
<dbReference type="AlphaFoldDB" id="A0A164RWD2"/>
<reference evidence="1 2" key="1">
    <citation type="journal article" date="2016" name="Mol. Biol. Evol.">
        <title>Comparative Genomics of Early-Diverging Mushroom-Forming Fungi Provides Insights into the Origins of Lignocellulose Decay Capabilities.</title>
        <authorList>
            <person name="Nagy L.G."/>
            <person name="Riley R."/>
            <person name="Tritt A."/>
            <person name="Adam C."/>
            <person name="Daum C."/>
            <person name="Floudas D."/>
            <person name="Sun H."/>
            <person name="Yadav J.S."/>
            <person name="Pangilinan J."/>
            <person name="Larsson K.H."/>
            <person name="Matsuura K."/>
            <person name="Barry K."/>
            <person name="Labutti K."/>
            <person name="Kuo R."/>
            <person name="Ohm R.A."/>
            <person name="Bhattacharya S.S."/>
            <person name="Shirouzu T."/>
            <person name="Yoshinaga Y."/>
            <person name="Martin F.M."/>
            <person name="Grigoriev I.V."/>
            <person name="Hibbett D.S."/>
        </authorList>
    </citation>
    <scope>NUCLEOTIDE SEQUENCE [LARGE SCALE GENOMIC DNA]</scope>
    <source>
        <strain evidence="1 2">HHB9708</strain>
    </source>
</reference>
<dbReference type="Gene3D" id="3.80.10.10">
    <property type="entry name" value="Ribonuclease Inhibitor"/>
    <property type="match status" value="1"/>
</dbReference>
<evidence type="ECO:0008006" key="3">
    <source>
        <dbReference type="Google" id="ProtNLM"/>
    </source>
</evidence>
<dbReference type="InterPro" id="IPR032675">
    <property type="entry name" value="LRR_dom_sf"/>
</dbReference>
<name>A0A164RWD2_9AGAM</name>
<dbReference type="Proteomes" id="UP000076722">
    <property type="component" value="Unassembled WGS sequence"/>
</dbReference>
<dbReference type="STRING" id="1314777.A0A164RWD2"/>
<organism evidence="1 2">
    <name type="scientific">Sistotremastrum niveocremeum HHB9708</name>
    <dbReference type="NCBI Taxonomy" id="1314777"/>
    <lineage>
        <taxon>Eukaryota</taxon>
        <taxon>Fungi</taxon>
        <taxon>Dikarya</taxon>
        <taxon>Basidiomycota</taxon>
        <taxon>Agaricomycotina</taxon>
        <taxon>Agaricomycetes</taxon>
        <taxon>Sistotremastrales</taxon>
        <taxon>Sistotremastraceae</taxon>
        <taxon>Sertulicium</taxon>
        <taxon>Sertulicium niveocremeum</taxon>
    </lineage>
</organism>
<evidence type="ECO:0000313" key="2">
    <source>
        <dbReference type="Proteomes" id="UP000076722"/>
    </source>
</evidence>
<proteinExistence type="predicted"/>
<keyword evidence="2" id="KW-1185">Reference proteome</keyword>